<keyword evidence="6 8" id="KW-0238">DNA-binding</keyword>
<gene>
    <name evidence="8 12" type="primary">gyrA</name>
    <name evidence="12" type="ORF">G5B91_23505</name>
</gene>
<evidence type="ECO:0000256" key="5">
    <source>
        <dbReference type="ARBA" id="ARBA00023029"/>
    </source>
</evidence>
<comment type="subcellular location">
    <subcellularLocation>
        <location evidence="8">Cytoplasm</location>
    </subcellularLocation>
</comment>
<feature type="compositionally biased region" description="Acidic residues" evidence="10">
    <location>
        <begin position="901"/>
        <end position="914"/>
    </location>
</feature>
<dbReference type="FunFam" id="3.90.199.10:FF:000001">
    <property type="entry name" value="DNA gyrase subunit A"/>
    <property type="match status" value="1"/>
</dbReference>
<dbReference type="HAMAP" id="MF_01897">
    <property type="entry name" value="GyrA"/>
    <property type="match status" value="1"/>
</dbReference>
<feature type="active site" description="O-(5'-phospho-DNA)-tyrosine intermediate" evidence="8 9">
    <location>
        <position position="122"/>
    </location>
</feature>
<dbReference type="SUPFAM" id="SSF56719">
    <property type="entry name" value="Type II DNA topoisomerase"/>
    <property type="match status" value="1"/>
</dbReference>
<dbReference type="RefSeq" id="WP_024767045.1">
    <property type="nucleotide sequence ID" value="NZ_CP049140.1"/>
</dbReference>
<sequence>MGELAKEILPVNIEDELRQSYLDYAMSVIVGRALPDARDGLKPVHRRVLYAMSELGNDWNKPYKKSARVVGDVIGKYHPHGDTAVYDTIVRMAQPFSLRYMLVDGQGNFGSVDGDNAAAMRYTEVRMSKLAHELLADLDKETVDWVPNYDGTEQIPAVMPTKIPNLLVNGSSGIAVGMATNIPPHNLTEVIDGCLALMDNPELSVDDLMQYIPGPDFPTAGIINGRAGIIEAYRTGRGRIYIRARATIEDMEKGGNRQQIIITELPYQLNKARLIEKIAELVKEKKIEGITELRDESDKDGMRVVIELRRGEVGEVVLNNLYAQTQLQSVFGINVVALVDGQPRTMNLKDMLEVFIRHRREVVTRRTVYELRKARERGHILEGQAVALSNIDPVIELIKTSPTPAEAKERLIATAWESSAVEAMVERAGADSCRPEDLDEQYGLREGKYYLSPEQAQAILELRLHRLTGLEHEKLLSEYQEILTLIGELIRILTNPERLMEVIREELEKVKAEFGDARRTEIVASQMDLTIADLITEEERVVTISHGGYAKSQPLAAYEAQRRGGKGKSASGVKDEDYIEHLLVANSHATLLLFSSKGKVYWLRTFEIPEASRTARGRPLVNLLPLDEGERITAMLQIDLEAVRAQFAGDENDDDDVVAEQVAEVVEAEEGEEGDDADFSQDEPTGAYIFMATMKGTVKKTPLIQFTKPRSNGLIALKLEEGDSLIAAAITDGSKDVMMFSDAGKVIRFKESKVRIMGRNARGVRGMRLGEGQRIISMLIPECREAQILSASERGYGKRTPLADYPRRGRGGQGVIAMVINERNGNLVGAVQVLDGEEIMLISDQGTLVRTRVDEVRGAGRNTQGVILIKLAADETVVGLERVQEPTVVEGEEIEGEIVDGETVEGEVADENQEAGEVAAEEAPQASED</sequence>
<evidence type="ECO:0000256" key="6">
    <source>
        <dbReference type="ARBA" id="ARBA00023125"/>
    </source>
</evidence>
<organism evidence="12 13">
    <name type="scientific">Pseudomonas nitroreducens</name>
    <dbReference type="NCBI Taxonomy" id="46680"/>
    <lineage>
        <taxon>Bacteria</taxon>
        <taxon>Pseudomonadati</taxon>
        <taxon>Pseudomonadota</taxon>
        <taxon>Gammaproteobacteria</taxon>
        <taxon>Pseudomonadales</taxon>
        <taxon>Pseudomonadaceae</taxon>
        <taxon>Pseudomonas</taxon>
    </lineage>
</organism>
<reference evidence="12 13" key="1">
    <citation type="submission" date="2020-02" db="EMBL/GenBank/DDBJ databases">
        <title>Integrative conjugative elements (ICEs) and plasmids drive adaptation of Pseudomonas nitroreducens strain HBP1 to wastewater environment.</title>
        <authorList>
            <person name="Sentchilo V."/>
            <person name="Carraro N."/>
            <person name="Bertelli C."/>
            <person name="van der Meer J.R."/>
        </authorList>
    </citation>
    <scope>NUCLEOTIDE SEQUENCE [LARGE SCALE GENOMIC DNA]</scope>
    <source>
        <strain evidence="12 13">HBP1</strain>
    </source>
</reference>
<dbReference type="EMBL" id="CP049140">
    <property type="protein sequence ID" value="QIE89067.1"/>
    <property type="molecule type" value="Genomic_DNA"/>
</dbReference>
<evidence type="ECO:0000256" key="9">
    <source>
        <dbReference type="PROSITE-ProRule" id="PRU01384"/>
    </source>
</evidence>
<dbReference type="GO" id="GO:0003677">
    <property type="term" value="F:DNA binding"/>
    <property type="evidence" value="ECO:0007669"/>
    <property type="project" value="UniProtKB-UniRule"/>
</dbReference>
<dbReference type="CDD" id="cd00187">
    <property type="entry name" value="TOP4c"/>
    <property type="match status" value="1"/>
</dbReference>
<dbReference type="GO" id="GO:0034335">
    <property type="term" value="F:DNA negative supercoiling activity"/>
    <property type="evidence" value="ECO:0007669"/>
    <property type="project" value="UniProtKB-ARBA"/>
</dbReference>
<evidence type="ECO:0000256" key="1">
    <source>
        <dbReference type="ARBA" id="ARBA00000185"/>
    </source>
</evidence>
<dbReference type="KEGG" id="pnt:G5B91_23505"/>
<dbReference type="Pfam" id="PF00521">
    <property type="entry name" value="DNA_topoisoIV"/>
    <property type="match status" value="1"/>
</dbReference>
<dbReference type="Gene3D" id="2.120.10.90">
    <property type="entry name" value="DNA gyrase/topoisomerase IV, subunit A, C-terminal"/>
    <property type="match status" value="1"/>
</dbReference>
<dbReference type="GO" id="GO:0006261">
    <property type="term" value="P:DNA-templated DNA replication"/>
    <property type="evidence" value="ECO:0007669"/>
    <property type="project" value="UniProtKB-UniRule"/>
</dbReference>
<comment type="function">
    <text evidence="8">A type II topoisomerase that negatively supercoils closed circular double-stranded (ds) DNA in an ATP-dependent manner to modulate DNA topology and maintain chromosomes in an underwound state. Negative supercoiling favors strand separation, and DNA replication, transcription, recombination and repair, all of which involve strand separation. Also able to catalyze the interconversion of other topological isomers of dsDNA rings, including catenanes and knotted rings. Type II topoisomerases break and join 2 DNA strands simultaneously in an ATP-dependent manner.</text>
</comment>
<dbReference type="SMART" id="SM00434">
    <property type="entry name" value="TOP4c"/>
    <property type="match status" value="1"/>
</dbReference>
<dbReference type="NCBIfam" id="NF004043">
    <property type="entry name" value="PRK05560.1"/>
    <property type="match status" value="1"/>
</dbReference>
<evidence type="ECO:0000256" key="10">
    <source>
        <dbReference type="SAM" id="MobiDB-lite"/>
    </source>
</evidence>
<dbReference type="PANTHER" id="PTHR43493:SF5">
    <property type="entry name" value="DNA GYRASE SUBUNIT A, CHLOROPLASTIC_MITOCHONDRIAL"/>
    <property type="match status" value="1"/>
</dbReference>
<keyword evidence="7 8" id="KW-0413">Isomerase</keyword>
<dbReference type="InterPro" id="IPR013758">
    <property type="entry name" value="Topo_IIA_A/C_ab"/>
</dbReference>
<evidence type="ECO:0000313" key="13">
    <source>
        <dbReference type="Proteomes" id="UP000501063"/>
    </source>
</evidence>
<dbReference type="PROSITE" id="PS52040">
    <property type="entry name" value="TOPO_IIA"/>
    <property type="match status" value="1"/>
</dbReference>
<comment type="catalytic activity">
    <reaction evidence="1 8 9">
        <text>ATP-dependent breakage, passage and rejoining of double-stranded DNA.</text>
        <dbReference type="EC" id="5.6.2.2"/>
    </reaction>
</comment>
<evidence type="ECO:0000256" key="4">
    <source>
        <dbReference type="ARBA" id="ARBA00022840"/>
    </source>
</evidence>
<dbReference type="Gene3D" id="3.90.199.10">
    <property type="entry name" value="Topoisomerase II, domain 5"/>
    <property type="match status" value="1"/>
</dbReference>
<dbReference type="NCBIfam" id="TIGR01063">
    <property type="entry name" value="gyrA"/>
    <property type="match status" value="1"/>
</dbReference>
<dbReference type="PANTHER" id="PTHR43493">
    <property type="entry name" value="DNA GYRASE/TOPOISOMERASE SUBUNIT A"/>
    <property type="match status" value="1"/>
</dbReference>
<dbReference type="GO" id="GO:0005737">
    <property type="term" value="C:cytoplasm"/>
    <property type="evidence" value="ECO:0007669"/>
    <property type="project" value="UniProtKB-SubCell"/>
</dbReference>
<keyword evidence="5 8" id="KW-0799">Topoisomerase</keyword>
<dbReference type="InterPro" id="IPR002205">
    <property type="entry name" value="Topo_IIA_dom_A"/>
</dbReference>
<dbReference type="EC" id="5.6.2.2" evidence="8"/>
<dbReference type="InterPro" id="IPR005743">
    <property type="entry name" value="GyrA"/>
</dbReference>
<dbReference type="InterPro" id="IPR013757">
    <property type="entry name" value="Topo_IIA_A_a_sf"/>
</dbReference>
<evidence type="ECO:0000256" key="3">
    <source>
        <dbReference type="ARBA" id="ARBA00022741"/>
    </source>
</evidence>
<dbReference type="InterPro" id="IPR035516">
    <property type="entry name" value="Gyrase/topoIV_suA_C"/>
</dbReference>
<dbReference type="GeneID" id="300408567"/>
<feature type="short sequence motif" description="GyrA-box" evidence="8">
    <location>
        <begin position="561"/>
        <end position="567"/>
    </location>
</feature>
<evidence type="ECO:0000256" key="7">
    <source>
        <dbReference type="ARBA" id="ARBA00023235"/>
    </source>
</evidence>
<comment type="subunit">
    <text evidence="8">Heterotetramer, composed of two GyrA and two GyrB chains. In the heterotetramer, GyrA contains the active site tyrosine that forms a transient covalent intermediate with DNA, while GyrB binds cofactors and catalyzes ATP hydrolysis.</text>
</comment>
<protein>
    <recommendedName>
        <fullName evidence="8">DNA gyrase subunit A</fullName>
        <ecNumber evidence="8">5.6.2.2</ecNumber>
    </recommendedName>
</protein>
<proteinExistence type="inferred from homology"/>
<comment type="miscellaneous">
    <text evidence="8">Few gyrases are as efficient as E.coli at forming negative supercoils. Not all organisms have 2 type II topoisomerases; in organisms with a single type II topoisomerase this enzyme also has to decatenate newly replicated chromosomes.</text>
</comment>
<feature type="domain" description="Topo IIA-type catalytic" evidence="11">
    <location>
        <begin position="34"/>
        <end position="534"/>
    </location>
</feature>
<dbReference type="Proteomes" id="UP000501063">
    <property type="component" value="Chromosome"/>
</dbReference>
<dbReference type="Pfam" id="PF03989">
    <property type="entry name" value="DNA_gyraseA_C"/>
    <property type="match status" value="6"/>
</dbReference>
<keyword evidence="4 8" id="KW-0067">ATP-binding</keyword>
<dbReference type="NCBIfam" id="NF004044">
    <property type="entry name" value="PRK05561.1"/>
    <property type="match status" value="1"/>
</dbReference>
<dbReference type="GO" id="GO:0009330">
    <property type="term" value="C:DNA topoisomerase type II (double strand cut, ATP-hydrolyzing) complex"/>
    <property type="evidence" value="ECO:0007669"/>
    <property type="project" value="TreeGrafter"/>
</dbReference>
<dbReference type="SUPFAM" id="SSF101904">
    <property type="entry name" value="GyrA/ParC C-terminal domain-like"/>
    <property type="match status" value="1"/>
</dbReference>
<dbReference type="Gene3D" id="1.10.268.10">
    <property type="entry name" value="Topoisomerase, domain 3"/>
    <property type="match status" value="1"/>
</dbReference>
<dbReference type="InterPro" id="IPR006691">
    <property type="entry name" value="GyrA/parC_rep"/>
</dbReference>
<keyword evidence="3 8" id="KW-0547">Nucleotide-binding</keyword>
<dbReference type="GO" id="GO:0006265">
    <property type="term" value="P:DNA topological change"/>
    <property type="evidence" value="ECO:0007669"/>
    <property type="project" value="UniProtKB-UniRule"/>
</dbReference>
<keyword evidence="8" id="KW-0963">Cytoplasm</keyword>
<evidence type="ECO:0000256" key="2">
    <source>
        <dbReference type="ARBA" id="ARBA00008263"/>
    </source>
</evidence>
<evidence type="ECO:0000259" key="11">
    <source>
        <dbReference type="PROSITE" id="PS52040"/>
    </source>
</evidence>
<dbReference type="GO" id="GO:0005524">
    <property type="term" value="F:ATP binding"/>
    <property type="evidence" value="ECO:0007669"/>
    <property type="project" value="UniProtKB-UniRule"/>
</dbReference>
<feature type="region of interest" description="Disordered" evidence="10">
    <location>
        <begin position="901"/>
        <end position="929"/>
    </location>
</feature>
<dbReference type="FunFam" id="3.30.1360.40:FF:000002">
    <property type="entry name" value="DNA gyrase subunit A"/>
    <property type="match status" value="1"/>
</dbReference>
<dbReference type="GO" id="GO:0005694">
    <property type="term" value="C:chromosome"/>
    <property type="evidence" value="ECO:0007669"/>
    <property type="project" value="InterPro"/>
</dbReference>
<name>A0A6G6J1G1_PSENT</name>
<dbReference type="Gene3D" id="3.30.1360.40">
    <property type="match status" value="1"/>
</dbReference>
<evidence type="ECO:0000256" key="8">
    <source>
        <dbReference type="HAMAP-Rule" id="MF_01897"/>
    </source>
</evidence>
<accession>A0A6G6J1G1</accession>
<evidence type="ECO:0000313" key="12">
    <source>
        <dbReference type="EMBL" id="QIE89067.1"/>
    </source>
</evidence>
<comment type="similarity">
    <text evidence="2 8">Belongs to the type II topoisomerase GyrA/ParC subunit family.</text>
</comment>
<dbReference type="InterPro" id="IPR050220">
    <property type="entry name" value="Type_II_DNA_Topoisomerases"/>
</dbReference>
<dbReference type="InterPro" id="IPR013760">
    <property type="entry name" value="Topo_IIA-like_dom_sf"/>
</dbReference>
<dbReference type="AlphaFoldDB" id="A0A6G6J1G1"/>